<evidence type="ECO:0008006" key="3">
    <source>
        <dbReference type="Google" id="ProtNLM"/>
    </source>
</evidence>
<dbReference type="PANTHER" id="PTHR33361">
    <property type="entry name" value="GLR0591 PROTEIN"/>
    <property type="match status" value="1"/>
</dbReference>
<dbReference type="PANTHER" id="PTHR33361:SF15">
    <property type="entry name" value="DUF885 FAMILY LIPOPROTEIN"/>
    <property type="match status" value="1"/>
</dbReference>
<dbReference type="Proteomes" id="UP000029999">
    <property type="component" value="Unassembled WGS sequence"/>
</dbReference>
<dbReference type="STRING" id="392484.LP43_1367"/>
<name>A0A0A0BID7_9GAMM</name>
<organism evidence="1 2">
    <name type="scientific">Methylophaga thiooxydans</name>
    <dbReference type="NCBI Taxonomy" id="392484"/>
    <lineage>
        <taxon>Bacteria</taxon>
        <taxon>Pseudomonadati</taxon>
        <taxon>Pseudomonadota</taxon>
        <taxon>Gammaproteobacteria</taxon>
        <taxon>Thiotrichales</taxon>
        <taxon>Piscirickettsiaceae</taxon>
        <taxon>Methylophaga</taxon>
    </lineage>
</organism>
<dbReference type="EMBL" id="JRQD01000003">
    <property type="protein sequence ID" value="KGM06874.1"/>
    <property type="molecule type" value="Genomic_DNA"/>
</dbReference>
<dbReference type="RefSeq" id="WP_036313538.1">
    <property type="nucleotide sequence ID" value="NZ_JRQD01000003.1"/>
</dbReference>
<evidence type="ECO:0000313" key="2">
    <source>
        <dbReference type="Proteomes" id="UP000029999"/>
    </source>
</evidence>
<gene>
    <name evidence="1" type="ORF">LP43_1367</name>
</gene>
<proteinExistence type="predicted"/>
<accession>A0A0A0BID7</accession>
<reference evidence="1 2" key="1">
    <citation type="submission" date="2014-09" db="EMBL/GenBank/DDBJ databases">
        <authorList>
            <person name="Grob C."/>
            <person name="Taubert M."/>
            <person name="Howat A.M."/>
            <person name="Burns O.J."/>
            <person name="Dixon J.L."/>
            <person name="Chen Y."/>
            <person name="Murrell J.C."/>
        </authorList>
    </citation>
    <scope>NUCLEOTIDE SEQUENCE [LARGE SCALE GENOMIC DNA]</scope>
    <source>
        <strain evidence="1">L4</strain>
    </source>
</reference>
<protein>
    <recommendedName>
        <fullName evidence="3">DUF885 domain-containing protein</fullName>
    </recommendedName>
</protein>
<dbReference type="InterPro" id="IPR010281">
    <property type="entry name" value="DUF885"/>
</dbReference>
<sequence length="546" mass="62465">MSTETRQRFERIEDSYLKSWCQFNPEAALDAGVEDSAGELTPCDDTSLGIQLVLNEKCLTALDEIDPEQLDSQQHMHYQILHGWALLEHHELMEHDWRYREPARFLPINALHQLTIRPLETFNQALLSRLQKIPHHLREAKTYLNTAPELIPPAWLEVATQECESGIDFCHHLSQHPRVRQAISTQEDIEPALQQVSTSLEAFHHHLQRLNGKAKGDLACGREHFERLLNYRHFLPINAQRLRQFGEQLFADTKAQLDKAIAESGLTLEKIREDHPTSAELLDCYQTEMQAAKDFLKSHDLVSMPGRQHLTVVDTPAFLRHQIPFAAYLDPSIADLSQNAFYYVTPVTCDIELAEHNYAAIAQTSVHEAWPGHHLQFVTANQSEQSSSLLRRLFPCATLYEGWALYCEQMMLEQGYERYQGQTVVMLRDRLWRALRIIIDVNLHTGKWDQQQAVAEMVEKLGFSQEQAQAECNWYSLAPTVPMSYAVGWALINALRDIVNPADSAELKTFHDKLLSCGSVALPLVIENQFGSAIWQQCCQHVFGDD</sequence>
<dbReference type="Pfam" id="PF05960">
    <property type="entry name" value="DUF885"/>
    <property type="match status" value="1"/>
</dbReference>
<evidence type="ECO:0000313" key="1">
    <source>
        <dbReference type="EMBL" id="KGM06874.1"/>
    </source>
</evidence>
<comment type="caution">
    <text evidence="1">The sequence shown here is derived from an EMBL/GenBank/DDBJ whole genome shotgun (WGS) entry which is preliminary data.</text>
</comment>
<dbReference type="AlphaFoldDB" id="A0A0A0BID7"/>